<evidence type="ECO:0000256" key="4">
    <source>
        <dbReference type="ARBA" id="ARBA00022525"/>
    </source>
</evidence>
<evidence type="ECO:0000256" key="3">
    <source>
        <dbReference type="ARBA" id="ARBA00018392"/>
    </source>
</evidence>
<dbReference type="SUPFAM" id="SSF56024">
    <property type="entry name" value="Phospholipase D/nuclease"/>
    <property type="match status" value="2"/>
</dbReference>
<reference evidence="7 8" key="1">
    <citation type="submission" date="2021-01" db="EMBL/GenBank/DDBJ databases">
        <title>Belnapia mucosa sp. nov. and Belnapia arida sp. nov., isolated from the Tabernas Desert (Almeria, Spain).</title>
        <authorList>
            <person name="Molina-Menor E."/>
            <person name="Vidal-Verdu A."/>
            <person name="Calonge A."/>
            <person name="Satari L."/>
            <person name="Pereto Magraner J."/>
            <person name="Porcar Miralles M."/>
        </authorList>
    </citation>
    <scope>NUCLEOTIDE SEQUENCE [LARGE SCALE GENOMIC DNA]</scope>
    <source>
        <strain evidence="7 8">T6</strain>
    </source>
</reference>
<dbReference type="PANTHER" id="PTHR21248:SF12">
    <property type="entry name" value="CARDIOLIPIN SYNTHASE C"/>
    <property type="match status" value="1"/>
</dbReference>
<dbReference type="InterPro" id="IPR025202">
    <property type="entry name" value="PLD-like_dom"/>
</dbReference>
<evidence type="ECO:0000256" key="1">
    <source>
        <dbReference type="ARBA" id="ARBA00003145"/>
    </source>
</evidence>
<comment type="subcellular location">
    <subcellularLocation>
        <location evidence="2">Secreted</location>
    </subcellularLocation>
</comment>
<dbReference type="Proteomes" id="UP000606490">
    <property type="component" value="Unassembled WGS sequence"/>
</dbReference>
<organism evidence="7 8">
    <name type="scientific">Belnapia mucosa</name>
    <dbReference type="NCBI Taxonomy" id="2804532"/>
    <lineage>
        <taxon>Bacteria</taxon>
        <taxon>Pseudomonadati</taxon>
        <taxon>Pseudomonadota</taxon>
        <taxon>Alphaproteobacteria</taxon>
        <taxon>Acetobacterales</taxon>
        <taxon>Roseomonadaceae</taxon>
        <taxon>Belnapia</taxon>
    </lineage>
</organism>
<dbReference type="Gene3D" id="3.30.870.10">
    <property type="entry name" value="Endonuclease Chain A"/>
    <property type="match status" value="2"/>
</dbReference>
<evidence type="ECO:0000256" key="5">
    <source>
        <dbReference type="ARBA" id="ARBA00029594"/>
    </source>
</evidence>
<gene>
    <name evidence="7" type="ORF">JMJ55_29170</name>
</gene>
<comment type="caution">
    <text evidence="7">The sequence shown here is derived from an EMBL/GenBank/DDBJ whole genome shotgun (WGS) entry which is preliminary data.</text>
</comment>
<accession>A0ABS1VCI7</accession>
<dbReference type="SMART" id="SM00155">
    <property type="entry name" value="PLDc"/>
    <property type="match status" value="2"/>
</dbReference>
<dbReference type="Pfam" id="PF13091">
    <property type="entry name" value="PLDc_2"/>
    <property type="match status" value="2"/>
</dbReference>
<dbReference type="InterPro" id="IPR001736">
    <property type="entry name" value="PLipase_D/transphosphatidylase"/>
</dbReference>
<protein>
    <recommendedName>
        <fullName evidence="3">Phospholipase D</fullName>
    </recommendedName>
    <alternativeName>
        <fullName evidence="5">Choline phosphatase</fullName>
    </alternativeName>
</protein>
<feature type="domain" description="PLD phosphodiesterase" evidence="6">
    <location>
        <begin position="160"/>
        <end position="187"/>
    </location>
</feature>
<comment type="function">
    <text evidence="1">Could be a virulence factor.</text>
</comment>
<dbReference type="PROSITE" id="PS50035">
    <property type="entry name" value="PLD"/>
    <property type="match status" value="2"/>
</dbReference>
<feature type="domain" description="PLD phosphodiesterase" evidence="6">
    <location>
        <begin position="403"/>
        <end position="430"/>
    </location>
</feature>
<name>A0ABS1VCI7_9PROT</name>
<evidence type="ECO:0000313" key="8">
    <source>
        <dbReference type="Proteomes" id="UP000606490"/>
    </source>
</evidence>
<proteinExistence type="predicted"/>
<evidence type="ECO:0000256" key="2">
    <source>
        <dbReference type="ARBA" id="ARBA00004613"/>
    </source>
</evidence>
<sequence>MPGRLEPLLAEVAPAPTTATACQLLQPAPVATRPVSMTEAVPCPFGSIPNGISVVADGRQAFALRAAATRAASRSLDLQYYAWHSDLTGRLLACEALRAADRGVQVRILLDDMFAFGKERTLSALGTHPSIEVRLFNGTRWRRFGRLGFALELLLGGKHLNHRMHNKAWIVDGQIAIAGGRNIGDEYFDAAETFNFRDLDLVVAGTTARSVADAFERYWSSPLARCASELSSAYDAKGGLPALREVLEAATCEPAARAFLEACPDSASLLTDLGRRLVPVAKQATRVVADPPRKAKRGLGARRRARAAGGLGPEVADALRKARHKALLISPYFVPGKAGLDLLLKLVHRGVRVSVVTNSLAATDVVAVHGGYAHYRRRLLEAGVELFELKPSGSEPTSMLGSQGASLHTKAFAVDDTLVCVGSFNLDPRSTALNTEMGIFAEHPTLARSVMAEHARLADPSRSWRVALEQGRLTWSDCDSDARRRVVSSEPGASLRRRILTRLVRLLPIEEHL</sequence>
<dbReference type="CDD" id="cd09111">
    <property type="entry name" value="PLDc_ymdC_like_1"/>
    <property type="match status" value="1"/>
</dbReference>
<keyword evidence="4" id="KW-0964">Secreted</keyword>
<evidence type="ECO:0000313" key="7">
    <source>
        <dbReference type="EMBL" id="MBL6459391.1"/>
    </source>
</evidence>
<dbReference type="PROSITE" id="PS51257">
    <property type="entry name" value="PROKAR_LIPOPROTEIN"/>
    <property type="match status" value="1"/>
</dbReference>
<keyword evidence="8" id="KW-1185">Reference proteome</keyword>
<dbReference type="PANTHER" id="PTHR21248">
    <property type="entry name" value="CARDIOLIPIN SYNTHASE"/>
    <property type="match status" value="1"/>
</dbReference>
<dbReference type="EMBL" id="JAEUXJ010000037">
    <property type="protein sequence ID" value="MBL6459391.1"/>
    <property type="molecule type" value="Genomic_DNA"/>
</dbReference>
<evidence type="ECO:0000259" key="6">
    <source>
        <dbReference type="PROSITE" id="PS50035"/>
    </source>
</evidence>
<dbReference type="CDD" id="cd09113">
    <property type="entry name" value="PLDc_ymdC_like_2"/>
    <property type="match status" value="1"/>
</dbReference>